<proteinExistence type="predicted"/>
<reference evidence="1 2" key="1">
    <citation type="submission" date="2017-12" db="EMBL/GenBank/DDBJ databases">
        <title>Hemimetabolous genomes reveal molecular basis of termite eusociality.</title>
        <authorList>
            <person name="Harrison M.C."/>
            <person name="Jongepier E."/>
            <person name="Robertson H.M."/>
            <person name="Arning N."/>
            <person name="Bitard-Feildel T."/>
            <person name="Chao H."/>
            <person name="Childers C.P."/>
            <person name="Dinh H."/>
            <person name="Doddapaneni H."/>
            <person name="Dugan S."/>
            <person name="Gowin J."/>
            <person name="Greiner C."/>
            <person name="Han Y."/>
            <person name="Hu H."/>
            <person name="Hughes D.S.T."/>
            <person name="Huylmans A.-K."/>
            <person name="Kemena C."/>
            <person name="Kremer L.P.M."/>
            <person name="Lee S.L."/>
            <person name="Lopez-Ezquerra A."/>
            <person name="Mallet L."/>
            <person name="Monroy-Kuhn J.M."/>
            <person name="Moser A."/>
            <person name="Murali S.C."/>
            <person name="Muzny D.M."/>
            <person name="Otani S."/>
            <person name="Piulachs M.-D."/>
            <person name="Poelchau M."/>
            <person name="Qu J."/>
            <person name="Schaub F."/>
            <person name="Wada-Katsumata A."/>
            <person name="Worley K.C."/>
            <person name="Xie Q."/>
            <person name="Ylla G."/>
            <person name="Poulsen M."/>
            <person name="Gibbs R.A."/>
            <person name="Schal C."/>
            <person name="Richards S."/>
            <person name="Belles X."/>
            <person name="Korb J."/>
            <person name="Bornberg-Bauer E."/>
        </authorList>
    </citation>
    <scope>NUCLEOTIDE SEQUENCE [LARGE SCALE GENOMIC DNA]</scope>
    <source>
        <tissue evidence="1">Whole body</tissue>
    </source>
</reference>
<dbReference type="EMBL" id="NEVH01020936">
    <property type="protein sequence ID" value="PNF20634.1"/>
    <property type="molecule type" value="Genomic_DNA"/>
</dbReference>
<dbReference type="Pfam" id="PF15053">
    <property type="entry name" value="Njmu-R1"/>
    <property type="match status" value="1"/>
</dbReference>
<dbReference type="GO" id="GO:0005802">
    <property type="term" value="C:trans-Golgi network"/>
    <property type="evidence" value="ECO:0007669"/>
    <property type="project" value="InterPro"/>
</dbReference>
<dbReference type="GO" id="GO:0099041">
    <property type="term" value="P:vesicle tethering to Golgi"/>
    <property type="evidence" value="ECO:0007669"/>
    <property type="project" value="InterPro"/>
</dbReference>
<dbReference type="OrthoDB" id="20238at2759"/>
<dbReference type="InterPro" id="IPR028280">
    <property type="entry name" value="Njmu-R1"/>
</dbReference>
<protein>
    <recommendedName>
        <fullName evidence="3">Protein Njmu-R1</fullName>
    </recommendedName>
</protein>
<comment type="caution">
    <text evidence="1">The sequence shown here is derived from an EMBL/GenBank/DDBJ whole genome shotgun (WGS) entry which is preliminary data.</text>
</comment>
<evidence type="ECO:0000313" key="2">
    <source>
        <dbReference type="Proteomes" id="UP000235965"/>
    </source>
</evidence>
<dbReference type="Proteomes" id="UP000235965">
    <property type="component" value="Unassembled WGS sequence"/>
</dbReference>
<gene>
    <name evidence="1" type="ORF">B7P43_G04255</name>
</gene>
<accession>A0A2J7PWC4</accession>
<dbReference type="EMBL" id="NEVH01020936">
    <property type="protein sequence ID" value="PNF20633.1"/>
    <property type="molecule type" value="Genomic_DNA"/>
</dbReference>
<sequence>MAESSEDQDTSDKCDTSPTYSYAVYLYEPERFFMTTEVNGSDVEIKQYGSNDTLGFDLVTSPLMPDQEHKLRLFLVRRLLKGAIYMGTGNFSGMDFSLSENTVAPSPAVCYYILLPCQHSTPQQVMICLLATAETNLEVFRPELTQFCQMLVSHIPSDKEKPLPVSASARLMTWYSICLQYIGRVLRELGQNVSSLLQLAQQSGHIVGGAGVNQTLADDTERFLEACTVAECLPASQLPTGEVATLQKTDKQTHVVEDVECNAYCTEWTHLLLDLGHSAEPWRLRRVLEAFKLKTIKDMNRLKRLLKQSESDHYSLYRAYSFLWQSGNSDILLRQAKLEGSSAPDIIATLEEHFSYINTECAPTAM</sequence>
<name>A0A2J7PWC4_9NEOP</name>
<evidence type="ECO:0000313" key="1">
    <source>
        <dbReference type="EMBL" id="PNF20633.1"/>
    </source>
</evidence>
<dbReference type="InParanoid" id="A0A2J7PWC4"/>
<dbReference type="PANTHER" id="PTHR14416:SF2">
    <property type="entry name" value="PROTEIN NJMU-R1"/>
    <property type="match status" value="1"/>
</dbReference>
<dbReference type="PANTHER" id="PTHR14416">
    <property type="entry name" value="PROTEIN NJMU-R1"/>
    <property type="match status" value="1"/>
</dbReference>
<keyword evidence="2" id="KW-1185">Reference proteome</keyword>
<dbReference type="AlphaFoldDB" id="A0A2J7PWC4"/>
<organism evidence="1 2">
    <name type="scientific">Cryptotermes secundus</name>
    <dbReference type="NCBI Taxonomy" id="105785"/>
    <lineage>
        <taxon>Eukaryota</taxon>
        <taxon>Metazoa</taxon>
        <taxon>Ecdysozoa</taxon>
        <taxon>Arthropoda</taxon>
        <taxon>Hexapoda</taxon>
        <taxon>Insecta</taxon>
        <taxon>Pterygota</taxon>
        <taxon>Neoptera</taxon>
        <taxon>Polyneoptera</taxon>
        <taxon>Dictyoptera</taxon>
        <taxon>Blattodea</taxon>
        <taxon>Blattoidea</taxon>
        <taxon>Termitoidae</taxon>
        <taxon>Kalotermitidae</taxon>
        <taxon>Cryptotermitinae</taxon>
        <taxon>Cryptotermes</taxon>
    </lineage>
</organism>
<evidence type="ECO:0008006" key="3">
    <source>
        <dbReference type="Google" id="ProtNLM"/>
    </source>
</evidence>
<dbReference type="STRING" id="105785.A0A2J7PWC4"/>